<reference evidence="4 5" key="1">
    <citation type="submission" date="2019-03" db="EMBL/GenBank/DDBJ databases">
        <title>Genomic Encyclopedia of Archaeal and Bacterial Type Strains, Phase II (KMG-II): from individual species to whole genera.</title>
        <authorList>
            <person name="Goeker M."/>
        </authorList>
    </citation>
    <scope>NUCLEOTIDE SEQUENCE [LARGE SCALE GENOMIC DNA]</scope>
    <source>
        <strain evidence="4 5">RL-C</strain>
    </source>
</reference>
<dbReference type="PANTHER" id="PTHR43397:SF1">
    <property type="entry name" value="ERGOTHIONEINE BIOSYNTHESIS PROTEIN 1"/>
    <property type="match status" value="1"/>
</dbReference>
<dbReference type="GO" id="GO:0008168">
    <property type="term" value="F:methyltransferase activity"/>
    <property type="evidence" value="ECO:0007669"/>
    <property type="project" value="UniProtKB-KW"/>
</dbReference>
<sequence>MRQVCLVSFNGNNTLVMYEFKDNFHNKLTPLIFDKSTHERVNNILKGFRHTPKHIDTNHLMNSNESAYDSFSKVSPLNNLIYSKSKAISSNRDAIKELFTNEEKIRLIEIGNSSSLKVKSLIGILQASNIQFEILPISNSKTYLEYYLTMLWQQFPSINIFPLAGNYIDILTDLASDNTSKLVVLSNPTAKQNREETAFQVEQISKRLSAGDWIQIDFELKSDPRHLSNERTSCACKDALINELNEILLGNFDANCFIYYSNYCPQTGKLQTCLVSTKPQKVYLAIINETISFKMWECISIDSIQKYDAEEITNFALNAGFIPRLTLYDYNRQNCCAFWQKV</sequence>
<dbReference type="Pfam" id="PF10017">
    <property type="entry name" value="Methyltransf_33"/>
    <property type="match status" value="1"/>
</dbReference>
<dbReference type="InterPro" id="IPR051128">
    <property type="entry name" value="EgtD_Methyltrsf_superfamily"/>
</dbReference>
<gene>
    <name evidence="4" type="ORF">CLV25_11350</name>
</gene>
<name>A0A4R2E9N6_9BACT</name>
<accession>A0A4R2E9N6</accession>
<keyword evidence="5" id="KW-1185">Reference proteome</keyword>
<proteinExistence type="predicted"/>
<comment type="caution">
    <text evidence="4">The sequence shown here is derived from an EMBL/GenBank/DDBJ whole genome shotgun (WGS) entry which is preliminary data.</text>
</comment>
<keyword evidence="1 4" id="KW-0489">Methyltransferase</keyword>
<evidence type="ECO:0000256" key="2">
    <source>
        <dbReference type="ARBA" id="ARBA00022679"/>
    </source>
</evidence>
<evidence type="ECO:0000313" key="5">
    <source>
        <dbReference type="Proteomes" id="UP000294830"/>
    </source>
</evidence>
<dbReference type="InterPro" id="IPR017804">
    <property type="entry name" value="MeTrfase_EgtD-like"/>
</dbReference>
<dbReference type="PANTHER" id="PTHR43397">
    <property type="entry name" value="ERGOTHIONEINE BIOSYNTHESIS PROTEIN 1"/>
    <property type="match status" value="1"/>
</dbReference>
<dbReference type="InterPro" id="IPR019257">
    <property type="entry name" value="MeTrfase_dom"/>
</dbReference>
<evidence type="ECO:0000313" key="4">
    <source>
        <dbReference type="EMBL" id="TCN64525.1"/>
    </source>
</evidence>
<dbReference type="Proteomes" id="UP000294830">
    <property type="component" value="Unassembled WGS sequence"/>
</dbReference>
<evidence type="ECO:0000256" key="1">
    <source>
        <dbReference type="ARBA" id="ARBA00022603"/>
    </source>
</evidence>
<protein>
    <submittedName>
        <fullName evidence="4">Histidine-specific SAM-dependent methyltransferase</fullName>
    </submittedName>
</protein>
<keyword evidence="2 4" id="KW-0808">Transferase</keyword>
<dbReference type="GO" id="GO:0032259">
    <property type="term" value="P:methylation"/>
    <property type="evidence" value="ECO:0007669"/>
    <property type="project" value="UniProtKB-KW"/>
</dbReference>
<dbReference type="AlphaFoldDB" id="A0A4R2E9N6"/>
<organism evidence="4 5">
    <name type="scientific">Acetobacteroides hydrogenigenes</name>
    <dbReference type="NCBI Taxonomy" id="979970"/>
    <lineage>
        <taxon>Bacteria</taxon>
        <taxon>Pseudomonadati</taxon>
        <taxon>Bacteroidota</taxon>
        <taxon>Bacteroidia</taxon>
        <taxon>Bacteroidales</taxon>
        <taxon>Rikenellaceae</taxon>
        <taxon>Acetobacteroides</taxon>
    </lineage>
</organism>
<evidence type="ECO:0000259" key="3">
    <source>
        <dbReference type="Pfam" id="PF10017"/>
    </source>
</evidence>
<dbReference type="OrthoDB" id="5289726at2"/>
<dbReference type="Gene3D" id="3.40.50.150">
    <property type="entry name" value="Vaccinia Virus protein VP39"/>
    <property type="match status" value="1"/>
</dbReference>
<dbReference type="InterPro" id="IPR029063">
    <property type="entry name" value="SAM-dependent_MTases_sf"/>
</dbReference>
<feature type="domain" description="Histidine-specific methyltransferase SAM-dependent" evidence="3">
    <location>
        <begin position="86"/>
        <end position="332"/>
    </location>
</feature>
<dbReference type="PIRSF" id="PIRSF018005">
    <property type="entry name" value="UCP018005"/>
    <property type="match status" value="1"/>
</dbReference>
<dbReference type="EMBL" id="SLWB01000013">
    <property type="protein sequence ID" value="TCN64525.1"/>
    <property type="molecule type" value="Genomic_DNA"/>
</dbReference>